<comment type="caution">
    <text evidence="1">The sequence shown here is derived from an EMBL/GenBank/DDBJ whole genome shotgun (WGS) entry which is preliminary data.</text>
</comment>
<dbReference type="GO" id="GO:0003682">
    <property type="term" value="F:chromatin binding"/>
    <property type="evidence" value="ECO:0007669"/>
    <property type="project" value="InterPro"/>
</dbReference>
<dbReference type="GO" id="GO:0005737">
    <property type="term" value="C:cytoplasm"/>
    <property type="evidence" value="ECO:0007669"/>
    <property type="project" value="TreeGrafter"/>
</dbReference>
<evidence type="ECO:0000313" key="1">
    <source>
        <dbReference type="EMBL" id="KAK8761082.1"/>
    </source>
</evidence>
<protein>
    <recommendedName>
        <fullName evidence="3">Kelch repeat protein</fullName>
    </recommendedName>
</protein>
<evidence type="ECO:0000313" key="2">
    <source>
        <dbReference type="Proteomes" id="UP001321473"/>
    </source>
</evidence>
<organism evidence="1 2">
    <name type="scientific">Amblyomma americanum</name>
    <name type="common">Lone star tick</name>
    <dbReference type="NCBI Taxonomy" id="6943"/>
    <lineage>
        <taxon>Eukaryota</taxon>
        <taxon>Metazoa</taxon>
        <taxon>Ecdysozoa</taxon>
        <taxon>Arthropoda</taxon>
        <taxon>Chelicerata</taxon>
        <taxon>Arachnida</taxon>
        <taxon>Acari</taxon>
        <taxon>Parasitiformes</taxon>
        <taxon>Ixodida</taxon>
        <taxon>Ixodoidea</taxon>
        <taxon>Ixodidae</taxon>
        <taxon>Amblyomminae</taxon>
        <taxon>Amblyomma</taxon>
    </lineage>
</organism>
<evidence type="ECO:0008006" key="3">
    <source>
        <dbReference type="Google" id="ProtNLM"/>
    </source>
</evidence>
<dbReference type="SUPFAM" id="SSF117281">
    <property type="entry name" value="Kelch motif"/>
    <property type="match status" value="1"/>
</dbReference>
<dbReference type="Pfam" id="PF24681">
    <property type="entry name" value="Kelch_KLHDC2_KLHL20_DRC7"/>
    <property type="match status" value="1"/>
</dbReference>
<accession>A0AAQ4DF42</accession>
<keyword evidence="2" id="KW-1185">Reference proteome</keyword>
<proteinExistence type="predicted"/>
<dbReference type="PANTHER" id="PTHR46461:SF1">
    <property type="entry name" value="KELCH DOMAIN-CONTAINING PROTEIN 3"/>
    <property type="match status" value="1"/>
</dbReference>
<dbReference type="InterPro" id="IPR015915">
    <property type="entry name" value="Kelch-typ_b-propeller"/>
</dbReference>
<dbReference type="Gene3D" id="2.120.10.80">
    <property type="entry name" value="Kelch-type beta propeller"/>
    <property type="match status" value="2"/>
</dbReference>
<reference evidence="1 2" key="1">
    <citation type="journal article" date="2023" name="Arcadia Sci">
        <title>De novo assembly of a long-read Amblyomma americanum tick genome.</title>
        <authorList>
            <person name="Chou S."/>
            <person name="Poskanzer K.E."/>
            <person name="Rollins M."/>
            <person name="Thuy-Boun P.S."/>
        </authorList>
    </citation>
    <scope>NUCLEOTIDE SEQUENCE [LARGE SCALE GENOMIC DNA]</scope>
    <source>
        <strain evidence="1">F_SG_1</strain>
        <tissue evidence="1">Salivary glands</tissue>
    </source>
</reference>
<name>A0AAQ4DF42_AMBAM</name>
<dbReference type="InterPro" id="IPR052637">
    <property type="entry name" value="KLHDC3-like"/>
</dbReference>
<dbReference type="Proteomes" id="UP001321473">
    <property type="component" value="Unassembled WGS sequence"/>
</dbReference>
<sequence length="363" mass="40757">MWTANLKGVPRAVSHHAVAISNKIYSFDFSHGEEGFIDVYVFNSLSYKWRLLKTAMPSGGRRLRFLVSTVVAYGDCAYVCGAWVPHKHDLGASIFRFSANTLAWRFHEMSGDVPRIRWHSACTVGHRMYIIGGYPGGSSEHVHFLDLNALKWHRVPATGDAPTGLALHSTSAIGSRIYVWGGTVQHDLFAYSDSVRYLDTVTCTWVRPHVEGIAPISRFSHTSFVYNGEMYIFGGYNRKLGILFGDLHKYDPEMSCWTQVRPKRSGPCARKLHACCMIGNRVFIFRGLRSKTTRRGQASGADREFVSPNRLGEEELTDLCVLDFQPTLRTLCLVAIADSRVAYGVLPRIIEKQIRAMKGDDSN</sequence>
<dbReference type="AlphaFoldDB" id="A0AAQ4DF42"/>
<dbReference type="PANTHER" id="PTHR46461">
    <property type="entry name" value="KELCH DOMAIN-CONTAINING PROTEIN 3"/>
    <property type="match status" value="1"/>
</dbReference>
<dbReference type="EMBL" id="JARKHS020031558">
    <property type="protein sequence ID" value="KAK8761082.1"/>
    <property type="molecule type" value="Genomic_DNA"/>
</dbReference>
<gene>
    <name evidence="1" type="ORF">V5799_027647</name>
</gene>